<reference evidence="3" key="1">
    <citation type="submission" date="2016-09" db="EMBL/GenBank/DDBJ databases">
        <authorList>
            <person name="Capua I."/>
            <person name="De Benedictis P."/>
            <person name="Joannis T."/>
            <person name="Lombin L.H."/>
            <person name="Cattoli G."/>
        </authorList>
    </citation>
    <scope>NUCLEOTIDE SEQUENCE</scope>
    <source>
        <strain evidence="3">B9</strain>
    </source>
</reference>
<dbReference type="Pfam" id="PF01551">
    <property type="entry name" value="Peptidase_M23"/>
    <property type="match status" value="1"/>
</dbReference>
<name>A0A1K0IRT3_CUPNE</name>
<protein>
    <submittedName>
        <fullName evidence="3">Membrane protein-like metalloendopeptidase</fullName>
    </submittedName>
</protein>
<dbReference type="Gene3D" id="2.70.70.10">
    <property type="entry name" value="Glucose Permease (Domain IIA)"/>
    <property type="match status" value="1"/>
</dbReference>
<gene>
    <name evidence="3" type="ORF">CNECB9_760027</name>
</gene>
<feature type="domain" description="M23ase beta-sheet core" evidence="2">
    <location>
        <begin position="80"/>
        <end position="177"/>
    </location>
</feature>
<keyword evidence="1" id="KW-0472">Membrane</keyword>
<keyword evidence="1" id="KW-1133">Transmembrane helix</keyword>
<dbReference type="InterPro" id="IPR050570">
    <property type="entry name" value="Cell_wall_metabolism_enzyme"/>
</dbReference>
<dbReference type="RefSeq" id="WP_340530696.1">
    <property type="nucleotide sequence ID" value="NZ_FMSH01000525.1"/>
</dbReference>
<feature type="transmembrane region" description="Helical" evidence="1">
    <location>
        <begin position="12"/>
        <end position="33"/>
    </location>
</feature>
<organism evidence="3">
    <name type="scientific">Cupriavidus necator</name>
    <name type="common">Alcaligenes eutrophus</name>
    <name type="synonym">Ralstonia eutropha</name>
    <dbReference type="NCBI Taxonomy" id="106590"/>
    <lineage>
        <taxon>Bacteria</taxon>
        <taxon>Pseudomonadati</taxon>
        <taxon>Pseudomonadota</taxon>
        <taxon>Betaproteobacteria</taxon>
        <taxon>Burkholderiales</taxon>
        <taxon>Burkholderiaceae</taxon>
        <taxon>Cupriavidus</taxon>
    </lineage>
</organism>
<dbReference type="InterPro" id="IPR011055">
    <property type="entry name" value="Dup_hybrid_motif"/>
</dbReference>
<dbReference type="GO" id="GO:0004222">
    <property type="term" value="F:metalloendopeptidase activity"/>
    <property type="evidence" value="ECO:0007669"/>
    <property type="project" value="TreeGrafter"/>
</dbReference>
<evidence type="ECO:0000256" key="1">
    <source>
        <dbReference type="SAM" id="Phobius"/>
    </source>
</evidence>
<evidence type="ECO:0000259" key="2">
    <source>
        <dbReference type="Pfam" id="PF01551"/>
    </source>
</evidence>
<accession>A0A1K0IRT3</accession>
<proteinExistence type="predicted"/>
<dbReference type="InterPro" id="IPR016047">
    <property type="entry name" value="M23ase_b-sheet_dom"/>
</dbReference>
<evidence type="ECO:0000313" key="3">
    <source>
        <dbReference type="EMBL" id="SCV00817.1"/>
    </source>
</evidence>
<sequence length="197" mass="20660">MHASRLSSRPRAFAGLVWLAVSIGLIWLAWPWLRPPLERAIYAARLSVRPAPVALPVPVEGIVPGALRDTWHGARSGGRKHEGIDIFAPRGRPVVSATEGIVTRVGTNKLGGKVVWVMGPGRQLHYYAHLDDYAGVRAGDVIVPGTVLGYVGTSGNARGTPPHLHYGVYTAGGAINPYPLLKAPAPGGGAAARGGAH</sequence>
<dbReference type="EMBL" id="FMSH01000525">
    <property type="protein sequence ID" value="SCV00817.1"/>
    <property type="molecule type" value="Genomic_DNA"/>
</dbReference>
<keyword evidence="1" id="KW-0812">Transmembrane</keyword>
<dbReference type="PANTHER" id="PTHR21666">
    <property type="entry name" value="PEPTIDASE-RELATED"/>
    <property type="match status" value="1"/>
</dbReference>
<dbReference type="AlphaFoldDB" id="A0A1K0IRT3"/>
<dbReference type="CDD" id="cd12797">
    <property type="entry name" value="M23_peptidase"/>
    <property type="match status" value="1"/>
</dbReference>
<dbReference type="PANTHER" id="PTHR21666:SF268">
    <property type="entry name" value="PEPTIDASE M23 DOMAIN-CONTAINING PROTEIN"/>
    <property type="match status" value="1"/>
</dbReference>
<dbReference type="SUPFAM" id="SSF51261">
    <property type="entry name" value="Duplicated hybrid motif"/>
    <property type="match status" value="1"/>
</dbReference>